<sequence>FSIAETTSFITMNWRAKPLISLEVIVNLMANTTTEKGLKVKAGGR</sequence>
<evidence type="ECO:0000313" key="1">
    <source>
        <dbReference type="EMBL" id="KAA6303866.1"/>
    </source>
</evidence>
<dbReference type="Pfam" id="PF07592">
    <property type="entry name" value="DDE_Tnp_ISAZ013"/>
    <property type="match status" value="1"/>
</dbReference>
<organism evidence="1">
    <name type="scientific">termite gut metagenome</name>
    <dbReference type="NCBI Taxonomy" id="433724"/>
    <lineage>
        <taxon>unclassified sequences</taxon>
        <taxon>metagenomes</taxon>
        <taxon>organismal metagenomes</taxon>
    </lineage>
</organism>
<accession>A0A5J4P3P4</accession>
<protein>
    <submittedName>
        <fullName evidence="1">Uncharacterized protein</fullName>
    </submittedName>
</protein>
<dbReference type="AlphaFoldDB" id="A0A5J4P3P4"/>
<dbReference type="InterPro" id="IPR011518">
    <property type="entry name" value="Transposase_36"/>
</dbReference>
<comment type="caution">
    <text evidence="1">The sequence shown here is derived from an EMBL/GenBank/DDBJ whole genome shotgun (WGS) entry which is preliminary data.</text>
</comment>
<reference evidence="1" key="1">
    <citation type="submission" date="2019-03" db="EMBL/GenBank/DDBJ databases">
        <title>Single cell metagenomics reveals metabolic interactions within the superorganism composed of flagellate Streblomastix strix and complex community of Bacteroidetes bacteria on its surface.</title>
        <authorList>
            <person name="Treitli S.C."/>
            <person name="Kolisko M."/>
            <person name="Husnik F."/>
            <person name="Keeling P."/>
            <person name="Hampl V."/>
        </authorList>
    </citation>
    <scope>NUCLEOTIDE SEQUENCE</scope>
    <source>
        <strain evidence="1">STM</strain>
    </source>
</reference>
<name>A0A5J4P3P4_9ZZZZ</name>
<proteinExistence type="predicted"/>
<gene>
    <name evidence="1" type="ORF">EZS27_044493</name>
</gene>
<feature type="non-terminal residue" evidence="1">
    <location>
        <position position="1"/>
    </location>
</feature>
<dbReference type="EMBL" id="SNRY01011987">
    <property type="protein sequence ID" value="KAA6303866.1"/>
    <property type="molecule type" value="Genomic_DNA"/>
</dbReference>